<dbReference type="SFLD" id="SFLDG01129">
    <property type="entry name" value="C1.5:_HAD__Beta-PGM__Phosphata"/>
    <property type="match status" value="1"/>
</dbReference>
<reference evidence="1" key="2">
    <citation type="submission" date="2021-04" db="EMBL/GenBank/DDBJ databases">
        <authorList>
            <person name="Gilroy R."/>
        </authorList>
    </citation>
    <scope>NUCLEOTIDE SEQUENCE</scope>
    <source>
        <strain evidence="1">G3-2149</strain>
    </source>
</reference>
<accession>A0A9E2L7D5</accession>
<sequence length="206" mass="23669">MDKKIRNLIFDFGGVLVDLDKQQTIKSFSELGIDVQEHIRDYVQGGPFALLESGAATPQEFLDTLRQMSSYNEKPTDEQIAEAWNRMLVRIPERRLRALKQLREHYRIFLLSNTNLIHWEYSARHLFTVQGGCAEDYFDHIYLSCDLKLLKPGKEIFQEVLRREHIVASETLFIDDSAANCAAASALGIQTYCPAEADDWLPLFIS</sequence>
<dbReference type="InterPro" id="IPR023214">
    <property type="entry name" value="HAD_sf"/>
</dbReference>
<protein>
    <submittedName>
        <fullName evidence="1">HAD family phosphatase</fullName>
    </submittedName>
</protein>
<evidence type="ECO:0000313" key="1">
    <source>
        <dbReference type="EMBL" id="MBU3854004.1"/>
    </source>
</evidence>
<dbReference type="SUPFAM" id="SSF56784">
    <property type="entry name" value="HAD-like"/>
    <property type="match status" value="1"/>
</dbReference>
<dbReference type="EMBL" id="JAHLFU010000197">
    <property type="protein sequence ID" value="MBU3854004.1"/>
    <property type="molecule type" value="Genomic_DNA"/>
</dbReference>
<dbReference type="Gene3D" id="1.10.150.240">
    <property type="entry name" value="Putative phosphatase, domain 2"/>
    <property type="match status" value="1"/>
</dbReference>
<comment type="caution">
    <text evidence="1">The sequence shown here is derived from an EMBL/GenBank/DDBJ whole genome shotgun (WGS) entry which is preliminary data.</text>
</comment>
<dbReference type="InterPro" id="IPR036412">
    <property type="entry name" value="HAD-like_sf"/>
</dbReference>
<name>A0A9E2L7D5_9BACT</name>
<dbReference type="Pfam" id="PF00702">
    <property type="entry name" value="Hydrolase"/>
    <property type="match status" value="1"/>
</dbReference>
<evidence type="ECO:0000313" key="2">
    <source>
        <dbReference type="Proteomes" id="UP000823865"/>
    </source>
</evidence>
<dbReference type="CDD" id="cd02603">
    <property type="entry name" value="HAD_sEH-N_like"/>
    <property type="match status" value="1"/>
</dbReference>
<dbReference type="PRINTS" id="PR00413">
    <property type="entry name" value="HADHALOGNASE"/>
</dbReference>
<dbReference type="InterPro" id="IPR006439">
    <property type="entry name" value="HAD-SF_hydro_IA"/>
</dbReference>
<gene>
    <name evidence="1" type="ORF">H9789_09385</name>
</gene>
<dbReference type="SFLD" id="SFLDS00003">
    <property type="entry name" value="Haloacid_Dehalogenase"/>
    <property type="match status" value="1"/>
</dbReference>
<dbReference type="PANTHER" id="PTHR43611:SF3">
    <property type="entry name" value="FLAVIN MONONUCLEOTIDE HYDROLASE 1, CHLOROPLATIC"/>
    <property type="match status" value="1"/>
</dbReference>
<reference evidence="1" key="1">
    <citation type="journal article" date="2021" name="PeerJ">
        <title>Extensive microbial diversity within the chicken gut microbiome revealed by metagenomics and culture.</title>
        <authorList>
            <person name="Gilroy R."/>
            <person name="Ravi A."/>
            <person name="Getino M."/>
            <person name="Pursley I."/>
            <person name="Horton D.L."/>
            <person name="Alikhan N.F."/>
            <person name="Baker D."/>
            <person name="Gharbi K."/>
            <person name="Hall N."/>
            <person name="Watson M."/>
            <person name="Adriaenssens E.M."/>
            <person name="Foster-Nyarko E."/>
            <person name="Jarju S."/>
            <person name="Secka A."/>
            <person name="Antonio M."/>
            <person name="Oren A."/>
            <person name="Chaudhuri R.R."/>
            <person name="La Ragione R."/>
            <person name="Hildebrand F."/>
            <person name="Pallen M.J."/>
        </authorList>
    </citation>
    <scope>NUCLEOTIDE SEQUENCE</scope>
    <source>
        <strain evidence="1">G3-2149</strain>
    </source>
</reference>
<proteinExistence type="predicted"/>
<dbReference type="AlphaFoldDB" id="A0A9E2L7D5"/>
<dbReference type="NCBIfam" id="TIGR01509">
    <property type="entry name" value="HAD-SF-IA-v3"/>
    <property type="match status" value="1"/>
</dbReference>
<dbReference type="InterPro" id="IPR023198">
    <property type="entry name" value="PGP-like_dom2"/>
</dbReference>
<dbReference type="Gene3D" id="3.40.50.1000">
    <property type="entry name" value="HAD superfamily/HAD-like"/>
    <property type="match status" value="1"/>
</dbReference>
<organism evidence="1 2">
    <name type="scientific">Candidatus Paraprevotella stercoravium</name>
    <dbReference type="NCBI Taxonomy" id="2838725"/>
    <lineage>
        <taxon>Bacteria</taxon>
        <taxon>Pseudomonadati</taxon>
        <taxon>Bacteroidota</taxon>
        <taxon>Bacteroidia</taxon>
        <taxon>Bacteroidales</taxon>
        <taxon>Prevotellaceae</taxon>
        <taxon>Paraprevotella</taxon>
    </lineage>
</organism>
<dbReference type="Proteomes" id="UP000823865">
    <property type="component" value="Unassembled WGS sequence"/>
</dbReference>
<dbReference type="PANTHER" id="PTHR43611">
    <property type="entry name" value="ALPHA-D-GLUCOSE 1-PHOSPHATE PHOSPHATASE"/>
    <property type="match status" value="1"/>
</dbReference>